<protein>
    <recommendedName>
        <fullName evidence="1">MacB-like periplasmic core domain-containing protein</fullName>
    </recommendedName>
</protein>
<dbReference type="EMBL" id="BAABIQ010000043">
    <property type="protein sequence ID" value="GAA4803311.1"/>
    <property type="molecule type" value="Genomic_DNA"/>
</dbReference>
<keyword evidence="3" id="KW-1185">Reference proteome</keyword>
<gene>
    <name evidence="2" type="ORF">GCM10023231_35380</name>
</gene>
<evidence type="ECO:0000313" key="3">
    <source>
        <dbReference type="Proteomes" id="UP001501411"/>
    </source>
</evidence>
<feature type="domain" description="MacB-like periplasmic core" evidence="1">
    <location>
        <begin position="1"/>
        <end position="193"/>
    </location>
</feature>
<accession>A0ABP9C452</accession>
<name>A0ABP9C452_9SPHI</name>
<proteinExistence type="predicted"/>
<comment type="caution">
    <text evidence="2">The sequence shown here is derived from an EMBL/GenBank/DDBJ whole genome shotgun (WGS) entry which is preliminary data.</text>
</comment>
<dbReference type="Proteomes" id="UP001501411">
    <property type="component" value="Unassembled WGS sequence"/>
</dbReference>
<evidence type="ECO:0000259" key="1">
    <source>
        <dbReference type="Pfam" id="PF12704"/>
    </source>
</evidence>
<dbReference type="Pfam" id="PF12704">
    <property type="entry name" value="MacB_PCD"/>
    <property type="match status" value="1"/>
</dbReference>
<evidence type="ECO:0000313" key="2">
    <source>
        <dbReference type="EMBL" id="GAA4803311.1"/>
    </source>
</evidence>
<dbReference type="InterPro" id="IPR025857">
    <property type="entry name" value="MacB_PCD"/>
</dbReference>
<organism evidence="2 3">
    <name type="scientific">Olivibacter ginsenosidimutans</name>
    <dbReference type="NCBI Taxonomy" id="1176537"/>
    <lineage>
        <taxon>Bacteria</taxon>
        <taxon>Pseudomonadati</taxon>
        <taxon>Bacteroidota</taxon>
        <taxon>Sphingobacteriia</taxon>
        <taxon>Sphingobacteriales</taxon>
        <taxon>Sphingobacteriaceae</taxon>
        <taxon>Olivibacter</taxon>
    </lineage>
</organism>
<sequence>MLLLVNKLVTFDNFHQKGDRLFGLEQGDHKNPLSPGTVYPVVERLKADFPEIEAYTRTLTWDTYLLGYGQGTWSVTPDFVDPDFLSMFSFPLRYGNINTALADQNSIVLSAELALRIFGNINPVGKEIAWNDSLRLKVGGILKPLPGASSLQFTALMPMQWLYANTPYFRQMTTSWEDRFLTSYVLLKKGTNPSG</sequence>
<reference evidence="3" key="1">
    <citation type="journal article" date="2019" name="Int. J. Syst. Evol. Microbiol.">
        <title>The Global Catalogue of Microorganisms (GCM) 10K type strain sequencing project: providing services to taxonomists for standard genome sequencing and annotation.</title>
        <authorList>
            <consortium name="The Broad Institute Genomics Platform"/>
            <consortium name="The Broad Institute Genome Sequencing Center for Infectious Disease"/>
            <person name="Wu L."/>
            <person name="Ma J."/>
        </authorList>
    </citation>
    <scope>NUCLEOTIDE SEQUENCE [LARGE SCALE GENOMIC DNA]</scope>
    <source>
        <strain evidence="3">JCM 18200</strain>
    </source>
</reference>